<dbReference type="GO" id="GO:0016787">
    <property type="term" value="F:hydrolase activity"/>
    <property type="evidence" value="ECO:0007669"/>
    <property type="project" value="UniProtKB-KW"/>
</dbReference>
<evidence type="ECO:0000256" key="7">
    <source>
        <dbReference type="ARBA" id="ARBA00022806"/>
    </source>
</evidence>
<dbReference type="InterPro" id="IPR006474">
    <property type="entry name" value="Helicase_Cas3_CRISPR-ass_core"/>
</dbReference>
<dbReference type="InterPro" id="IPR038257">
    <property type="entry name" value="CRISPR-assoc_Cas3_HD_sf"/>
</dbReference>
<dbReference type="Pfam" id="PF00270">
    <property type="entry name" value="DEAD"/>
    <property type="match status" value="1"/>
</dbReference>
<dbReference type="Gene3D" id="3.40.50.300">
    <property type="entry name" value="P-loop containing nucleotide triphosphate hydrolases"/>
    <property type="match status" value="2"/>
</dbReference>
<reference evidence="12 13" key="1">
    <citation type="submission" date="2019-04" db="EMBL/GenBank/DDBJ databases">
        <title>Microbes associate with the intestines of laboratory mice.</title>
        <authorList>
            <person name="Navarre W."/>
            <person name="Wong E."/>
            <person name="Huang K."/>
            <person name="Tropini C."/>
            <person name="Ng K."/>
            <person name="Yu B."/>
        </authorList>
    </citation>
    <scope>NUCLEOTIDE SEQUENCE [LARGE SCALE GENOMIC DNA]</scope>
    <source>
        <strain evidence="12 13">NM61_E11</strain>
    </source>
</reference>
<gene>
    <name evidence="12" type="primary">cas3</name>
    <name evidence="12" type="ORF">E5351_02290</name>
</gene>
<comment type="similarity">
    <text evidence="1">In the N-terminal section; belongs to the CRISPR-associated nuclease Cas3-HD family.</text>
</comment>
<evidence type="ECO:0000256" key="2">
    <source>
        <dbReference type="ARBA" id="ARBA00009046"/>
    </source>
</evidence>
<evidence type="ECO:0000256" key="1">
    <source>
        <dbReference type="ARBA" id="ARBA00006847"/>
    </source>
</evidence>
<feature type="domain" description="Helicase ATP-binding" evidence="10">
    <location>
        <begin position="302"/>
        <end position="506"/>
    </location>
</feature>
<dbReference type="InterPro" id="IPR054712">
    <property type="entry name" value="Cas3-like_dom"/>
</dbReference>
<keyword evidence="9" id="KW-0051">Antiviral defense</keyword>
<keyword evidence="4" id="KW-0479">Metal-binding</keyword>
<dbReference type="PROSITE" id="PS51192">
    <property type="entry name" value="HELICASE_ATP_BIND_1"/>
    <property type="match status" value="1"/>
</dbReference>
<dbReference type="NCBIfam" id="TIGR01587">
    <property type="entry name" value="cas3_core"/>
    <property type="match status" value="1"/>
</dbReference>
<dbReference type="PANTHER" id="PTHR47963">
    <property type="entry name" value="DEAD-BOX ATP-DEPENDENT RNA HELICASE 47, MITOCHONDRIAL"/>
    <property type="match status" value="1"/>
</dbReference>
<sequence length="916" mass="104045">MTNLSPATKALWGKKAVHDDQEFWLPLVAHLIDTKNVMQWLYNDWISEGTREILQQNLSSDDVYKLVGFLGFFHDFGKSTPAFQYKQSFPRHKDLDEDIDENLKRAGFSSIQMDNYRIRKSPHPIAGETLLESFGLNESIGSIIGGHHGLPPKRDLTSNQLTTYASNLWGRDRDTEIQDQWKSVQNNLFQYGLEVCHYDNIKDIPEVTLPQAVILEGMLIMADWLASSEKLTNYSNISLFPLIPLEEDFDSLNMKDRYQHAIQNWDISDQWMPEKIASVAEQYRLRFNFVPRPVQKEMSEIISQSSDPGLVIIEAPTGIGKTELALTAAEQLAFTQGKTGLYMGLPTQATTNAMFSRVKHWLDSMAKEQAAHPDIKLLQGKAKFNKSYTNLPYAENIYDDTDGDVVINSWFAGKKSSLSHFAVGTIDNLLLTALKQKHLFLRHLGFSDKVVIIDELHAYDSYMSSYLEKAIKWLGAYHVPVIALSATLPKEKRNDLLKAYLKGKYGSSKIKASDNWEHNEGYPLLSILDGNKLEQVSNFSIVNDENKTINVVRFNGNEEEIINKAVAEIEDGGIAGVVVNTVKRAQDLARLVPANIEVLLLHSAYLAPEREKIEERLQANIGKDATRPKKMIVIGTQVLEQSLDIDFDVLFTDIAPMDLIIQRIGRLHRHKISRPIHLAKPTVYITGINSYGDYDEGNEFIYEKYLLMKTDHFLTDKINIPKDVSPLVQQVYDPNVDKDIKDISDSKAKFEKDLKKSKKKARVFQIGNPNKKGKNNLFGWLSDGQINVNDDNHAAACVRDIKETIEVILLRTTSEGTFLMDGRNIEEVSSEEIAGQTIRLPFAIVNSSKSKDPIDKTIRELETNMQSLHNKWKEDIWLRSALVLELNENNLTTLNGFNLKYSSKLGLMYEKEEEDE</sequence>
<dbReference type="InterPro" id="IPR014001">
    <property type="entry name" value="Helicase_ATP-bd"/>
</dbReference>
<dbReference type="RefSeq" id="WP_135960271.1">
    <property type="nucleotide sequence ID" value="NZ_AQFR02000001.1"/>
</dbReference>
<keyword evidence="5" id="KW-0547">Nucleotide-binding</keyword>
<keyword evidence="8" id="KW-0067">ATP-binding</keyword>
<evidence type="ECO:0000256" key="5">
    <source>
        <dbReference type="ARBA" id="ARBA00022741"/>
    </source>
</evidence>
<dbReference type="Pfam" id="PF22590">
    <property type="entry name" value="Cas3-like_C_2"/>
    <property type="match status" value="1"/>
</dbReference>
<dbReference type="GO" id="GO:0003723">
    <property type="term" value="F:RNA binding"/>
    <property type="evidence" value="ECO:0007669"/>
    <property type="project" value="TreeGrafter"/>
</dbReference>
<dbReference type="SMART" id="SM00487">
    <property type="entry name" value="DEXDc"/>
    <property type="match status" value="1"/>
</dbReference>
<dbReference type="GO" id="GO:0051607">
    <property type="term" value="P:defense response to virus"/>
    <property type="evidence" value="ECO:0007669"/>
    <property type="project" value="UniProtKB-KW"/>
</dbReference>
<name>A0A4S2BQY4_9LACO</name>
<dbReference type="EMBL" id="SRYV01000003">
    <property type="protein sequence ID" value="TGY16842.1"/>
    <property type="molecule type" value="Genomic_DNA"/>
</dbReference>
<keyword evidence="7" id="KW-0347">Helicase</keyword>
<evidence type="ECO:0000256" key="3">
    <source>
        <dbReference type="ARBA" id="ARBA00022722"/>
    </source>
</evidence>
<comment type="caution">
    <text evidence="12">The sequence shown here is derived from an EMBL/GenBank/DDBJ whole genome shotgun (WGS) entry which is preliminary data.</text>
</comment>
<dbReference type="Pfam" id="PF18019">
    <property type="entry name" value="Cas3_HD"/>
    <property type="match status" value="1"/>
</dbReference>
<evidence type="ECO:0000259" key="11">
    <source>
        <dbReference type="PROSITE" id="PS51643"/>
    </source>
</evidence>
<evidence type="ECO:0000256" key="4">
    <source>
        <dbReference type="ARBA" id="ARBA00022723"/>
    </source>
</evidence>
<dbReference type="PROSITE" id="PS51643">
    <property type="entry name" value="HD_CAS3"/>
    <property type="match status" value="1"/>
</dbReference>
<dbReference type="PANTHER" id="PTHR47963:SF9">
    <property type="entry name" value="CRISPR-ASSOCIATED ENDONUCLEASE_HELICASE CAS3"/>
    <property type="match status" value="1"/>
</dbReference>
<dbReference type="GO" id="GO:0046872">
    <property type="term" value="F:metal ion binding"/>
    <property type="evidence" value="ECO:0007669"/>
    <property type="project" value="UniProtKB-KW"/>
</dbReference>
<dbReference type="NCBIfam" id="TIGR01596">
    <property type="entry name" value="cas3_HD"/>
    <property type="match status" value="1"/>
</dbReference>
<dbReference type="InterPro" id="IPR001650">
    <property type="entry name" value="Helicase_C-like"/>
</dbReference>
<dbReference type="AlphaFoldDB" id="A0A4S2BQY4"/>
<evidence type="ECO:0000259" key="10">
    <source>
        <dbReference type="PROSITE" id="PS51192"/>
    </source>
</evidence>
<protein>
    <submittedName>
        <fullName evidence="12">CRISPR-associated helicase Cas3</fullName>
    </submittedName>
</protein>
<feature type="domain" description="HD Cas3-type" evidence="11">
    <location>
        <begin position="20"/>
        <end position="225"/>
    </location>
</feature>
<evidence type="ECO:0000256" key="9">
    <source>
        <dbReference type="ARBA" id="ARBA00023118"/>
    </source>
</evidence>
<evidence type="ECO:0000313" key="13">
    <source>
        <dbReference type="Proteomes" id="UP000309117"/>
    </source>
</evidence>
<dbReference type="SMART" id="SM00490">
    <property type="entry name" value="HELICc"/>
    <property type="match status" value="1"/>
</dbReference>
<organism evidence="12 13">
    <name type="scientific">Lactobacillus intestinalis</name>
    <dbReference type="NCBI Taxonomy" id="151781"/>
    <lineage>
        <taxon>Bacteria</taxon>
        <taxon>Bacillati</taxon>
        <taxon>Bacillota</taxon>
        <taxon>Bacilli</taxon>
        <taxon>Lactobacillales</taxon>
        <taxon>Lactobacillaceae</taxon>
        <taxon>Lactobacillus</taxon>
    </lineage>
</organism>
<proteinExistence type="inferred from homology"/>
<dbReference type="InterPro" id="IPR011545">
    <property type="entry name" value="DEAD/DEAH_box_helicase_dom"/>
</dbReference>
<dbReference type="InterPro" id="IPR041372">
    <property type="entry name" value="Cas3_C"/>
</dbReference>
<dbReference type="GO" id="GO:0005524">
    <property type="term" value="F:ATP binding"/>
    <property type="evidence" value="ECO:0007669"/>
    <property type="project" value="UniProtKB-KW"/>
</dbReference>
<evidence type="ECO:0000256" key="8">
    <source>
        <dbReference type="ARBA" id="ARBA00022840"/>
    </source>
</evidence>
<dbReference type="Pfam" id="PF18395">
    <property type="entry name" value="Cas3_C"/>
    <property type="match status" value="1"/>
</dbReference>
<dbReference type="InterPro" id="IPR027417">
    <property type="entry name" value="P-loop_NTPase"/>
</dbReference>
<dbReference type="Proteomes" id="UP000309117">
    <property type="component" value="Unassembled WGS sequence"/>
</dbReference>
<dbReference type="GO" id="GO:0004518">
    <property type="term" value="F:nuclease activity"/>
    <property type="evidence" value="ECO:0007669"/>
    <property type="project" value="UniProtKB-KW"/>
</dbReference>
<dbReference type="GO" id="GO:0003724">
    <property type="term" value="F:RNA helicase activity"/>
    <property type="evidence" value="ECO:0007669"/>
    <property type="project" value="TreeGrafter"/>
</dbReference>
<evidence type="ECO:0000256" key="6">
    <source>
        <dbReference type="ARBA" id="ARBA00022801"/>
    </source>
</evidence>
<evidence type="ECO:0000313" key="12">
    <source>
        <dbReference type="EMBL" id="TGY16842.1"/>
    </source>
</evidence>
<keyword evidence="6" id="KW-0378">Hydrolase</keyword>
<dbReference type="Gene3D" id="1.10.3210.30">
    <property type="match status" value="1"/>
</dbReference>
<dbReference type="InterPro" id="IPR006483">
    <property type="entry name" value="CRISPR-assoc_Cas3_HD"/>
</dbReference>
<keyword evidence="3" id="KW-0540">Nuclease</keyword>
<dbReference type="SUPFAM" id="SSF52540">
    <property type="entry name" value="P-loop containing nucleoside triphosphate hydrolases"/>
    <property type="match status" value="1"/>
</dbReference>
<dbReference type="InterPro" id="IPR050547">
    <property type="entry name" value="DEAD_box_RNA_helicases"/>
</dbReference>
<dbReference type="CDD" id="cd09641">
    <property type="entry name" value="Cas3''_I"/>
    <property type="match status" value="1"/>
</dbReference>
<comment type="similarity">
    <text evidence="2">In the central section; belongs to the CRISPR-associated helicase Cas3 family.</text>
</comment>
<accession>A0A4S2BQY4</accession>